<evidence type="ECO:0000313" key="2">
    <source>
        <dbReference type="Proteomes" id="UP000054632"/>
    </source>
</evidence>
<comment type="caution">
    <text evidence="1">The sequence shown here is derived from an EMBL/GenBank/DDBJ whole genome shotgun (WGS) entry which is preliminary data.</text>
</comment>
<proteinExistence type="predicted"/>
<reference evidence="1 2" key="1">
    <citation type="submission" date="2015-01" db="EMBL/GenBank/DDBJ databases">
        <title>Evolution of Trichinella species and genotypes.</title>
        <authorList>
            <person name="Korhonen P.K."/>
            <person name="Edoardo P."/>
            <person name="Giuseppe L.R."/>
            <person name="Gasser R.B."/>
        </authorList>
    </citation>
    <scope>NUCLEOTIDE SEQUENCE [LARGE SCALE GENOMIC DNA]</scope>
    <source>
        <strain evidence="1">ISS13</strain>
    </source>
</reference>
<evidence type="ECO:0000313" key="1">
    <source>
        <dbReference type="EMBL" id="KRY55202.1"/>
    </source>
</evidence>
<dbReference type="Proteomes" id="UP000054632">
    <property type="component" value="Unassembled WGS sequence"/>
</dbReference>
<dbReference type="EMBL" id="JYDR01003606">
    <property type="protein sequence ID" value="KRY55202.1"/>
    <property type="molecule type" value="Genomic_DNA"/>
</dbReference>
<dbReference type="AlphaFoldDB" id="A0A0V1D151"/>
<organism evidence="1 2">
    <name type="scientific">Trichinella pseudospiralis</name>
    <name type="common">Parasitic roundworm</name>
    <dbReference type="NCBI Taxonomy" id="6337"/>
    <lineage>
        <taxon>Eukaryota</taxon>
        <taxon>Metazoa</taxon>
        <taxon>Ecdysozoa</taxon>
        <taxon>Nematoda</taxon>
        <taxon>Enoplea</taxon>
        <taxon>Dorylaimia</taxon>
        <taxon>Trichinellida</taxon>
        <taxon>Trichinellidae</taxon>
        <taxon>Trichinella</taxon>
    </lineage>
</organism>
<gene>
    <name evidence="1" type="ORF">T4A_5448</name>
</gene>
<accession>A0A0V1D151</accession>
<protein>
    <submittedName>
        <fullName evidence="1">Uncharacterized protein</fullName>
    </submittedName>
</protein>
<sequence>MEGATGQNPCLLPAPGDWTTNQRIHTEGPMVLAAFVAEDGLENARAGRWEWVGEGAPS</sequence>
<name>A0A0V1D151_TRIPS</name>